<evidence type="ECO:0008006" key="4">
    <source>
        <dbReference type="Google" id="ProtNLM"/>
    </source>
</evidence>
<dbReference type="EMBL" id="BAAARK010000005">
    <property type="protein sequence ID" value="GAA2655766.1"/>
    <property type="molecule type" value="Genomic_DNA"/>
</dbReference>
<gene>
    <name evidence="2" type="ORF">GCM10009864_21890</name>
</gene>
<evidence type="ECO:0000256" key="1">
    <source>
        <dbReference type="SAM" id="MobiDB-lite"/>
    </source>
</evidence>
<sequence>MRRVWQQHARHLAAGVLCDGARSWNEYSSGRRALSSPEGGSCLQIPPKHDPFLTRGPHYAEVRDVTYKPTVPGSLHAAQTTHGQNLPSVEIHSKTVRLARTNK</sequence>
<organism evidence="2 3">
    <name type="scientific">Streptomyces lunalinharesii</name>
    <dbReference type="NCBI Taxonomy" id="333384"/>
    <lineage>
        <taxon>Bacteria</taxon>
        <taxon>Bacillati</taxon>
        <taxon>Actinomycetota</taxon>
        <taxon>Actinomycetes</taxon>
        <taxon>Kitasatosporales</taxon>
        <taxon>Streptomycetaceae</taxon>
        <taxon>Streptomyces</taxon>
    </lineage>
</organism>
<reference evidence="2 3" key="1">
    <citation type="journal article" date="2019" name="Int. J. Syst. Evol. Microbiol.">
        <title>The Global Catalogue of Microorganisms (GCM) 10K type strain sequencing project: providing services to taxonomists for standard genome sequencing and annotation.</title>
        <authorList>
            <consortium name="The Broad Institute Genomics Platform"/>
            <consortium name="The Broad Institute Genome Sequencing Center for Infectious Disease"/>
            <person name="Wu L."/>
            <person name="Ma J."/>
        </authorList>
    </citation>
    <scope>NUCLEOTIDE SEQUENCE [LARGE SCALE GENOMIC DNA]</scope>
    <source>
        <strain evidence="2 3">JCM 16374</strain>
    </source>
</reference>
<proteinExistence type="predicted"/>
<protein>
    <recommendedName>
        <fullName evidence="4">Secreted protein</fullName>
    </recommendedName>
</protein>
<dbReference type="Proteomes" id="UP001500994">
    <property type="component" value="Unassembled WGS sequence"/>
</dbReference>
<evidence type="ECO:0000313" key="2">
    <source>
        <dbReference type="EMBL" id="GAA2655766.1"/>
    </source>
</evidence>
<name>A0ABN3RM88_9ACTN</name>
<keyword evidence="3" id="KW-1185">Reference proteome</keyword>
<evidence type="ECO:0000313" key="3">
    <source>
        <dbReference type="Proteomes" id="UP001500994"/>
    </source>
</evidence>
<accession>A0ABN3RM88</accession>
<feature type="region of interest" description="Disordered" evidence="1">
    <location>
        <begin position="28"/>
        <end position="55"/>
    </location>
</feature>
<comment type="caution">
    <text evidence="2">The sequence shown here is derived from an EMBL/GenBank/DDBJ whole genome shotgun (WGS) entry which is preliminary data.</text>
</comment>